<dbReference type="OrthoDB" id="6059223at2"/>
<gene>
    <name evidence="1" type="ORF">FKM52_20510</name>
</gene>
<evidence type="ECO:0000313" key="1">
    <source>
        <dbReference type="EMBL" id="TPW38383.1"/>
    </source>
</evidence>
<proteinExistence type="predicted"/>
<dbReference type="Proteomes" id="UP000319523">
    <property type="component" value="Unassembled WGS sequence"/>
</dbReference>
<sequence>MGCLLIAGPSLAGQAHVCHSQPVTNTAANAALTDKTVFNCGENLSGTIPELASKGWKIVQQTDQADMSNPARTYAQLIIQKD</sequence>
<reference evidence="1 2" key="1">
    <citation type="submission" date="2019-06" db="EMBL/GenBank/DDBJ databases">
        <authorList>
            <person name="Yang Y."/>
        </authorList>
    </citation>
    <scope>NUCLEOTIDE SEQUENCE [LARGE SCALE GENOMIC DNA]</scope>
    <source>
        <strain evidence="1 2">BIT-26</strain>
    </source>
</reference>
<accession>A0A506UZ76</accession>
<evidence type="ECO:0000313" key="2">
    <source>
        <dbReference type="Proteomes" id="UP000319523"/>
    </source>
</evidence>
<comment type="caution">
    <text evidence="1">The sequence shown here is derived from an EMBL/GenBank/DDBJ whole genome shotgun (WGS) entry which is preliminary data.</text>
</comment>
<dbReference type="EMBL" id="VHQI01000020">
    <property type="protein sequence ID" value="TPW38383.1"/>
    <property type="molecule type" value="Genomic_DNA"/>
</dbReference>
<dbReference type="AlphaFoldDB" id="A0A506UZ76"/>
<organism evidence="1 2">
    <name type="scientific">Mixta tenebrionis</name>
    <dbReference type="NCBI Taxonomy" id="2562439"/>
    <lineage>
        <taxon>Bacteria</taxon>
        <taxon>Pseudomonadati</taxon>
        <taxon>Pseudomonadota</taxon>
        <taxon>Gammaproteobacteria</taxon>
        <taxon>Enterobacterales</taxon>
        <taxon>Erwiniaceae</taxon>
        <taxon>Mixta</taxon>
    </lineage>
</organism>
<name>A0A506UZ76_9GAMM</name>
<keyword evidence="2" id="KW-1185">Reference proteome</keyword>
<protein>
    <submittedName>
        <fullName evidence="1">Uncharacterized protein</fullName>
    </submittedName>
</protein>